<organism evidence="1 4">
    <name type="scientific">Gluconacetobacter dulcium</name>
    <dbReference type="NCBI Taxonomy" id="2729096"/>
    <lineage>
        <taxon>Bacteria</taxon>
        <taxon>Pseudomonadati</taxon>
        <taxon>Pseudomonadota</taxon>
        <taxon>Alphaproteobacteria</taxon>
        <taxon>Acetobacterales</taxon>
        <taxon>Acetobacteraceae</taxon>
        <taxon>Gluconacetobacter</taxon>
    </lineage>
</organism>
<gene>
    <name evidence="2" type="ORF">HLH25_19865</name>
    <name evidence="1" type="ORF">HLH26_19870</name>
</gene>
<dbReference type="RefSeq" id="WP_182975718.1">
    <property type="nucleotide sequence ID" value="NZ_JABEQN010000052.1"/>
</dbReference>
<name>A0A7W4IPS6_9PROT</name>
<dbReference type="AlphaFoldDB" id="A0A7W4IPS6"/>
<sequence>MSSEQVRGATDERLEEWVDSIKKCSLSLTSFSQDLELEGLGWWLEVMRSTSEGYDTNLKYLKKRIEDGIGEQLPQLTKAVSDIKLMGRKLSADRHPMASKVVMASSQLERAVNITKRTVSSIPEQAQRILDCAPGARSRVNRAIGIYQNALSHVLKKEGVIWEVRFFSSESPVENFPWFEVYIDDDTRKNRKKLRDWERRIDVAVGEVDPDIVGYIGINYTRISAS</sequence>
<evidence type="ECO:0000313" key="4">
    <source>
        <dbReference type="Proteomes" id="UP000561077"/>
    </source>
</evidence>
<proteinExistence type="predicted"/>
<dbReference type="EMBL" id="JABEQO010000053">
    <property type="protein sequence ID" value="MBB2166732.1"/>
    <property type="molecule type" value="Genomic_DNA"/>
</dbReference>
<keyword evidence="3" id="KW-1185">Reference proteome</keyword>
<reference evidence="3 4" key="1">
    <citation type="submission" date="2020-04" db="EMBL/GenBank/DDBJ databases">
        <title>Description of novel Gluconacetobacter.</title>
        <authorList>
            <person name="Sombolestani A."/>
        </authorList>
    </citation>
    <scope>NUCLEOTIDE SEQUENCE [LARGE SCALE GENOMIC DNA]</scope>
    <source>
        <strain evidence="2 3">LMG 1728</strain>
        <strain evidence="1 4">LMG 1731</strain>
    </source>
</reference>
<dbReference type="Proteomes" id="UP000540490">
    <property type="component" value="Unassembled WGS sequence"/>
</dbReference>
<protein>
    <submittedName>
        <fullName evidence="1">Uncharacterized protein</fullName>
    </submittedName>
</protein>
<comment type="caution">
    <text evidence="1">The sequence shown here is derived from an EMBL/GenBank/DDBJ whole genome shotgun (WGS) entry which is preliminary data.</text>
</comment>
<accession>A0A7W4IPS6</accession>
<dbReference type="Proteomes" id="UP000561077">
    <property type="component" value="Unassembled WGS sequence"/>
</dbReference>
<dbReference type="EMBL" id="JABEQN010000052">
    <property type="protein sequence ID" value="MBB2195834.1"/>
    <property type="molecule type" value="Genomic_DNA"/>
</dbReference>
<evidence type="ECO:0000313" key="1">
    <source>
        <dbReference type="EMBL" id="MBB2166732.1"/>
    </source>
</evidence>
<evidence type="ECO:0000313" key="3">
    <source>
        <dbReference type="Proteomes" id="UP000540490"/>
    </source>
</evidence>
<evidence type="ECO:0000313" key="2">
    <source>
        <dbReference type="EMBL" id="MBB2195834.1"/>
    </source>
</evidence>